<dbReference type="Proteomes" id="UP001589702">
    <property type="component" value="Unassembled WGS sequence"/>
</dbReference>
<dbReference type="InterPro" id="IPR036922">
    <property type="entry name" value="Rieske_2Fe-2S_sf"/>
</dbReference>
<organism evidence="8 9">
    <name type="scientific">Arthrobacter ramosus</name>
    <dbReference type="NCBI Taxonomy" id="1672"/>
    <lineage>
        <taxon>Bacteria</taxon>
        <taxon>Bacillati</taxon>
        <taxon>Actinomycetota</taxon>
        <taxon>Actinomycetes</taxon>
        <taxon>Micrococcales</taxon>
        <taxon>Micrococcaceae</taxon>
        <taxon>Arthrobacter</taxon>
    </lineage>
</organism>
<dbReference type="SUPFAM" id="SSF50022">
    <property type="entry name" value="ISP domain"/>
    <property type="match status" value="1"/>
</dbReference>
<gene>
    <name evidence="8" type="primary">nirD</name>
    <name evidence="8" type="ORF">ACFFP1_13155</name>
</gene>
<keyword evidence="2" id="KW-0479">Metal-binding</keyword>
<evidence type="ECO:0000313" key="8">
    <source>
        <dbReference type="EMBL" id="MFB9820442.1"/>
    </source>
</evidence>
<sequence length="131" mass="14458">MTVILEREEHVILEREEQLTSAPTASGWHRVCPLDELEPAWGEAALIDDVQVALFRVDAENVYAVAQQDPATLANVMARGITGSRGSRPTIASPLHKEVYDLQTGECYSNPGLRLPAFKTRVVDGFIEVEL</sequence>
<dbReference type="PANTHER" id="PTHR40562:SF1">
    <property type="entry name" value="NITRITE REDUCTASE (NADH) SMALL SUBUNIT"/>
    <property type="match status" value="1"/>
</dbReference>
<keyword evidence="6" id="KW-0534">Nitrate assimilation</keyword>
<dbReference type="NCBIfam" id="TIGR02378">
    <property type="entry name" value="nirD_assim_sml"/>
    <property type="match status" value="1"/>
</dbReference>
<evidence type="ECO:0000313" key="9">
    <source>
        <dbReference type="Proteomes" id="UP001589702"/>
    </source>
</evidence>
<evidence type="ECO:0000259" key="7">
    <source>
        <dbReference type="PROSITE" id="PS51296"/>
    </source>
</evidence>
<dbReference type="Gene3D" id="2.102.10.10">
    <property type="entry name" value="Rieske [2Fe-2S] iron-sulphur domain"/>
    <property type="match status" value="1"/>
</dbReference>
<evidence type="ECO:0000256" key="3">
    <source>
        <dbReference type="ARBA" id="ARBA00023002"/>
    </source>
</evidence>
<dbReference type="PROSITE" id="PS51300">
    <property type="entry name" value="NIRD"/>
    <property type="match status" value="1"/>
</dbReference>
<accession>A0ABV5Y0D0</accession>
<evidence type="ECO:0000256" key="6">
    <source>
        <dbReference type="ARBA" id="ARBA00023063"/>
    </source>
</evidence>
<keyword evidence="5" id="KW-0411">Iron-sulfur</keyword>
<proteinExistence type="predicted"/>
<keyword evidence="1" id="KW-0001">2Fe-2S</keyword>
<evidence type="ECO:0000256" key="1">
    <source>
        <dbReference type="ARBA" id="ARBA00022714"/>
    </source>
</evidence>
<dbReference type="Pfam" id="PF13806">
    <property type="entry name" value="Rieske_2"/>
    <property type="match status" value="1"/>
</dbReference>
<comment type="caution">
    <text evidence="8">The sequence shown here is derived from an EMBL/GenBank/DDBJ whole genome shotgun (WGS) entry which is preliminary data.</text>
</comment>
<dbReference type="InterPro" id="IPR017941">
    <property type="entry name" value="Rieske_2Fe-2S"/>
</dbReference>
<feature type="domain" description="Rieske" evidence="7">
    <location>
        <begin position="29"/>
        <end position="129"/>
    </location>
</feature>
<dbReference type="InterPro" id="IPR012748">
    <property type="entry name" value="Rieske-like_NirD"/>
</dbReference>
<dbReference type="RefSeq" id="WP_234750827.1">
    <property type="nucleotide sequence ID" value="NZ_BAAAWN010000001.1"/>
</dbReference>
<evidence type="ECO:0000256" key="2">
    <source>
        <dbReference type="ARBA" id="ARBA00022723"/>
    </source>
</evidence>
<protein>
    <submittedName>
        <fullName evidence="8">Nitrite reductase small subunit NirD</fullName>
    </submittedName>
</protein>
<dbReference type="InterPro" id="IPR017881">
    <property type="entry name" value="NirD"/>
</dbReference>
<evidence type="ECO:0000256" key="4">
    <source>
        <dbReference type="ARBA" id="ARBA00023004"/>
    </source>
</evidence>
<dbReference type="EMBL" id="JBHMBC010000021">
    <property type="protein sequence ID" value="MFB9820442.1"/>
    <property type="molecule type" value="Genomic_DNA"/>
</dbReference>
<reference evidence="8 9" key="1">
    <citation type="submission" date="2024-09" db="EMBL/GenBank/DDBJ databases">
        <authorList>
            <person name="Sun Q."/>
            <person name="Mori K."/>
        </authorList>
    </citation>
    <scope>NUCLEOTIDE SEQUENCE [LARGE SCALE GENOMIC DNA]</scope>
    <source>
        <strain evidence="8 9">JCM 1334</strain>
    </source>
</reference>
<evidence type="ECO:0000256" key="5">
    <source>
        <dbReference type="ARBA" id="ARBA00023014"/>
    </source>
</evidence>
<dbReference type="CDD" id="cd03529">
    <property type="entry name" value="Rieske_NirD"/>
    <property type="match status" value="1"/>
</dbReference>
<name>A0ABV5Y0D0_ARTRM</name>
<dbReference type="PANTHER" id="PTHR40562">
    <property type="match status" value="1"/>
</dbReference>
<keyword evidence="4" id="KW-0408">Iron</keyword>
<keyword evidence="9" id="KW-1185">Reference proteome</keyword>
<keyword evidence="3" id="KW-0560">Oxidoreductase</keyword>
<dbReference type="PROSITE" id="PS51296">
    <property type="entry name" value="RIESKE"/>
    <property type="match status" value="1"/>
</dbReference>